<evidence type="ECO:0000313" key="2">
    <source>
        <dbReference type="Proteomes" id="UP000005950"/>
    </source>
</evidence>
<dbReference type="InterPro" id="IPR006379">
    <property type="entry name" value="HAD-SF_hydro_IIB"/>
</dbReference>
<dbReference type="eggNOG" id="COG0561">
    <property type="taxonomic scope" value="Bacteria"/>
</dbReference>
<dbReference type="Gene3D" id="3.30.1240.10">
    <property type="match status" value="1"/>
</dbReference>
<dbReference type="GO" id="GO:0005829">
    <property type="term" value="C:cytosol"/>
    <property type="evidence" value="ECO:0007669"/>
    <property type="project" value="TreeGrafter"/>
</dbReference>
<keyword evidence="1" id="KW-0378">Hydrolase</keyword>
<dbReference type="GO" id="GO:0016791">
    <property type="term" value="F:phosphatase activity"/>
    <property type="evidence" value="ECO:0007669"/>
    <property type="project" value="UniProtKB-ARBA"/>
</dbReference>
<comment type="caution">
    <text evidence="1">The sequence shown here is derived from an EMBL/GenBank/DDBJ whole genome shotgun (WGS) entry which is preliminary data.</text>
</comment>
<organism evidence="1 2">
    <name type="scientific">Holdemania filiformis DSM 12042</name>
    <dbReference type="NCBI Taxonomy" id="545696"/>
    <lineage>
        <taxon>Bacteria</taxon>
        <taxon>Bacillati</taxon>
        <taxon>Bacillota</taxon>
        <taxon>Erysipelotrichia</taxon>
        <taxon>Erysipelotrichales</taxon>
        <taxon>Erysipelotrichaceae</taxon>
        <taxon>Holdemania</taxon>
    </lineage>
</organism>
<protein>
    <submittedName>
        <fullName evidence="1">HAD hydrolase, family IIB</fullName>
    </submittedName>
</protein>
<dbReference type="GO" id="GO:0000287">
    <property type="term" value="F:magnesium ion binding"/>
    <property type="evidence" value="ECO:0007669"/>
    <property type="project" value="TreeGrafter"/>
</dbReference>
<dbReference type="AlphaFoldDB" id="B9Y5G6"/>
<dbReference type="EMBL" id="ACCF01000059">
    <property type="protein sequence ID" value="EEF68762.1"/>
    <property type="molecule type" value="Genomic_DNA"/>
</dbReference>
<dbReference type="OrthoDB" id="9781413at2"/>
<dbReference type="HOGENOM" id="CLU_044146_1_3_9"/>
<dbReference type="Pfam" id="PF08282">
    <property type="entry name" value="Hydrolase_3"/>
    <property type="match status" value="1"/>
</dbReference>
<dbReference type="Gene3D" id="3.40.50.1000">
    <property type="entry name" value="HAD superfamily/HAD-like"/>
    <property type="match status" value="1"/>
</dbReference>
<dbReference type="PANTHER" id="PTHR10000">
    <property type="entry name" value="PHOSPHOSERINE PHOSPHATASE"/>
    <property type="match status" value="1"/>
</dbReference>
<reference evidence="1 2" key="1">
    <citation type="submission" date="2008-12" db="EMBL/GenBank/DDBJ databases">
        <authorList>
            <person name="Fulton L."/>
            <person name="Clifton S."/>
            <person name="Fulton B."/>
            <person name="Xu J."/>
            <person name="Minx P."/>
            <person name="Pepin K.H."/>
            <person name="Johnson M."/>
            <person name="Bhonagiri V."/>
            <person name="Nash W.E."/>
            <person name="Mardis E.R."/>
            <person name="Wilson R.K."/>
        </authorList>
    </citation>
    <scope>NUCLEOTIDE SEQUENCE [LARGE SCALE GENOMIC DNA]</scope>
    <source>
        <strain evidence="1 2">DSM 12042</strain>
    </source>
</reference>
<sequence>MKGGIMAMIKLIATDLDGTLCNANHCLDQTIAEYIKKLSARRIEWVLASGRAMEIVEPLFAKYAFRCPVIALNGALVYDREGKLTQRWPMKTRQAQAMLHEIQKQGVLAVASMENGVWCSDPQAYRQRMETLVRRLPDPALFAQEHGFLSLAAKPWEQLGACYKIEIYDSRPALADWARAAADFKVSVVHGDVIEMTDSVVSKAAALRQLCESRRLANEEVLCFGDSENDLEMLQEFRYGHIMRNAEEALLAQVNHIAPANTAYGVLRVIENYTGIPIGKEQA</sequence>
<name>B9Y5G6_9FIRM</name>
<dbReference type="InterPro" id="IPR036412">
    <property type="entry name" value="HAD-like_sf"/>
</dbReference>
<gene>
    <name evidence="1" type="ORF">HOLDEFILI_01048</name>
</gene>
<dbReference type="PANTHER" id="PTHR10000:SF8">
    <property type="entry name" value="HAD SUPERFAMILY HYDROLASE-LIKE, TYPE 3"/>
    <property type="match status" value="1"/>
</dbReference>
<evidence type="ECO:0000313" key="1">
    <source>
        <dbReference type="EMBL" id="EEF68762.1"/>
    </source>
</evidence>
<dbReference type="SFLD" id="SFLDG01140">
    <property type="entry name" value="C2.B:_Phosphomannomutase_and_P"/>
    <property type="match status" value="1"/>
</dbReference>
<dbReference type="SUPFAM" id="SSF56784">
    <property type="entry name" value="HAD-like"/>
    <property type="match status" value="1"/>
</dbReference>
<dbReference type="InterPro" id="IPR023214">
    <property type="entry name" value="HAD_sf"/>
</dbReference>
<dbReference type="Proteomes" id="UP000005950">
    <property type="component" value="Unassembled WGS sequence"/>
</dbReference>
<dbReference type="NCBIfam" id="TIGR01484">
    <property type="entry name" value="HAD-SF-IIB"/>
    <property type="match status" value="1"/>
</dbReference>
<proteinExistence type="predicted"/>
<accession>B9Y5G6</accession>
<reference evidence="1 2" key="2">
    <citation type="submission" date="2009-02" db="EMBL/GenBank/DDBJ databases">
        <title>Draft genome sequence of Holdemania filiformis DSM 12042.</title>
        <authorList>
            <person name="Sudarsanam P."/>
            <person name="Ley R."/>
            <person name="Guruge J."/>
            <person name="Turnbaugh P.J."/>
            <person name="Mahowald M."/>
            <person name="Liep D."/>
            <person name="Gordon J."/>
        </authorList>
    </citation>
    <scope>NUCLEOTIDE SEQUENCE [LARGE SCALE GENOMIC DNA]</scope>
    <source>
        <strain evidence="1 2">DSM 12042</strain>
    </source>
</reference>
<dbReference type="STRING" id="545696.HOLDEFILI_01048"/>
<dbReference type="SFLD" id="SFLDS00003">
    <property type="entry name" value="Haloacid_Dehalogenase"/>
    <property type="match status" value="1"/>
</dbReference>